<dbReference type="AlphaFoldDB" id="A0A2J0JH87"/>
<proteinExistence type="predicted"/>
<comment type="caution">
    <text evidence="2">The sequence shown here is derived from an EMBL/GenBank/DDBJ whole genome shotgun (WGS) entry which is preliminary data.</text>
</comment>
<dbReference type="Proteomes" id="UP000228613">
    <property type="component" value="Unassembled WGS sequence"/>
</dbReference>
<evidence type="ECO:0000256" key="1">
    <source>
        <dbReference type="SAM" id="Phobius"/>
    </source>
</evidence>
<feature type="non-terminal residue" evidence="2">
    <location>
        <position position="196"/>
    </location>
</feature>
<keyword evidence="1" id="KW-1133">Transmembrane helix</keyword>
<evidence type="ECO:0000313" key="2">
    <source>
        <dbReference type="EMBL" id="PIR68690.1"/>
    </source>
</evidence>
<evidence type="ECO:0000313" key="3">
    <source>
        <dbReference type="Proteomes" id="UP000228613"/>
    </source>
</evidence>
<sequence length="196" mass="23328">MHFLIEKTRDWYGRFERPISSLSLISGFVFDALTLKRLDTLWENIWILGHIIIVALFMALIHMEEREIGDEGNPQKKHFWYVNIIQFFFGGLLSAYIVFYFRSTDIFATWPFILILSLAFIANESLKRHYIRFSFQISLLFLSIYSFTIYLIPVILHKIGPWIFLLSGLLSIIFITFFILIIYYFKKSELNESKKI</sequence>
<feature type="transmembrane region" description="Helical" evidence="1">
    <location>
        <begin position="44"/>
        <end position="61"/>
    </location>
</feature>
<feature type="transmembrane region" description="Helical" evidence="1">
    <location>
        <begin position="81"/>
        <end position="101"/>
    </location>
</feature>
<gene>
    <name evidence="2" type="ORF">COU48_02765</name>
</gene>
<feature type="transmembrane region" description="Helical" evidence="1">
    <location>
        <begin position="133"/>
        <end position="156"/>
    </location>
</feature>
<feature type="transmembrane region" description="Helical" evidence="1">
    <location>
        <begin position="107"/>
        <end position="126"/>
    </location>
</feature>
<feature type="transmembrane region" description="Helical" evidence="1">
    <location>
        <begin position="21"/>
        <end position="38"/>
    </location>
</feature>
<organism evidence="2 3">
    <name type="scientific">Candidatus Nomurabacteria bacterium CG10_big_fil_rev_8_21_14_0_10_03_31_7</name>
    <dbReference type="NCBI Taxonomy" id="1974730"/>
    <lineage>
        <taxon>Bacteria</taxon>
        <taxon>Candidatus Nomuraibacteriota</taxon>
    </lineage>
</organism>
<keyword evidence="1" id="KW-0812">Transmembrane</keyword>
<accession>A0A2J0JH87</accession>
<reference evidence="3" key="1">
    <citation type="submission" date="2017-09" db="EMBL/GenBank/DDBJ databases">
        <title>Depth-based differentiation of microbial function through sediment-hosted aquifers and enrichment of novel symbionts in the deep terrestrial subsurface.</title>
        <authorList>
            <person name="Probst A.J."/>
            <person name="Ladd B."/>
            <person name="Jarett J.K."/>
            <person name="Geller-Mcgrath D.E."/>
            <person name="Sieber C.M.K."/>
            <person name="Emerson J.B."/>
            <person name="Anantharaman K."/>
            <person name="Thomas B.C."/>
            <person name="Malmstrom R."/>
            <person name="Stieglmeier M."/>
            <person name="Klingl A."/>
            <person name="Woyke T."/>
            <person name="Ryan C.M."/>
            <person name="Banfield J.F."/>
        </authorList>
    </citation>
    <scope>NUCLEOTIDE SEQUENCE [LARGE SCALE GENOMIC DNA]</scope>
</reference>
<keyword evidence="1" id="KW-0472">Membrane</keyword>
<protein>
    <submittedName>
        <fullName evidence="2">Uncharacterized protein</fullName>
    </submittedName>
</protein>
<dbReference type="EMBL" id="PFCP01000064">
    <property type="protein sequence ID" value="PIR68690.1"/>
    <property type="molecule type" value="Genomic_DNA"/>
</dbReference>
<name>A0A2J0JH87_9BACT</name>
<feature type="transmembrane region" description="Helical" evidence="1">
    <location>
        <begin position="162"/>
        <end position="185"/>
    </location>
</feature>